<dbReference type="Pfam" id="PF00515">
    <property type="entry name" value="TPR_1"/>
    <property type="match status" value="1"/>
</dbReference>
<evidence type="ECO:0000256" key="2">
    <source>
        <dbReference type="ARBA" id="ARBA00022803"/>
    </source>
</evidence>
<dbReference type="RefSeq" id="WP_024740988.1">
    <property type="nucleotide sequence ID" value="NZ_BAUG01000014.1"/>
</dbReference>
<dbReference type="Proteomes" id="UP000231564">
    <property type="component" value="Chromosome MARIT"/>
</dbReference>
<dbReference type="STRING" id="1349785.GCA_000509405_01707"/>
<feature type="repeat" description="TPR" evidence="3">
    <location>
        <begin position="291"/>
        <end position="324"/>
    </location>
</feature>
<keyword evidence="5" id="KW-1185">Reference proteome</keyword>
<evidence type="ECO:0000313" key="5">
    <source>
        <dbReference type="Proteomes" id="UP000231564"/>
    </source>
</evidence>
<dbReference type="InterPro" id="IPR051685">
    <property type="entry name" value="Ycf3/AcsC/BcsC/TPR_MFPF"/>
</dbReference>
<dbReference type="SMART" id="SM00028">
    <property type="entry name" value="TPR"/>
    <property type="match status" value="4"/>
</dbReference>
<keyword evidence="2 3" id="KW-0802">TPR repeat</keyword>
<evidence type="ECO:0000313" key="4">
    <source>
        <dbReference type="EMBL" id="SFZ83706.1"/>
    </source>
</evidence>
<gene>
    <name evidence="4" type="ORF">MARIT_2190</name>
</gene>
<sequence length="414" mass="46939">MKKQILTLSLGFMSIGLMAQKSELKTADKSIRNKDFAGAITVIESLKSSIGEADAKYQAKYYYLRGKAFAGKKDYKEAAKAFNDLMAFEKKSGKAKYTKEAAPMLNEMIQEVSQKAIGLYNNDKDYKNAAENFYLTYLLSPTDTAFAFNAAISASQAKDYDKALEYYKELKEKGYTGIAVEYLATNKVTGKVENLGSKTQRDLMVKTGQYIKPENKTTESKHATIVKNIALILKEQGKTDEAIAALVEARKANPKDLNLLLNEADMYIQLKQMDKFGKLMEEAVKMDPNNPTLYYNLGVTNYNQGRVKEAKDYYKKAIELNPEYSDAYMNLAVATLEKDKAIVEEMNKNLSNFKKYDALALQQKEVYKEALPYLEKADSLKRSIDTVKTLMNLYEVLEVSDKAKKYREIYQSMK</sequence>
<proteinExistence type="predicted"/>
<dbReference type="GeneID" id="47723672"/>
<dbReference type="PANTHER" id="PTHR44943:SF8">
    <property type="entry name" value="TPR REPEAT-CONTAINING PROTEIN MJ0263"/>
    <property type="match status" value="1"/>
</dbReference>
<evidence type="ECO:0008006" key="6">
    <source>
        <dbReference type="Google" id="ProtNLM"/>
    </source>
</evidence>
<dbReference type="InterPro" id="IPR019734">
    <property type="entry name" value="TPR_rpt"/>
</dbReference>
<dbReference type="Gene3D" id="1.25.40.10">
    <property type="entry name" value="Tetratricopeptide repeat domain"/>
    <property type="match status" value="2"/>
</dbReference>
<dbReference type="PROSITE" id="PS50293">
    <property type="entry name" value="TPR_REGION"/>
    <property type="match status" value="1"/>
</dbReference>
<dbReference type="Pfam" id="PF13432">
    <property type="entry name" value="TPR_16"/>
    <property type="match status" value="1"/>
</dbReference>
<accession>A0A2H1EBV9</accession>
<feature type="repeat" description="TPR" evidence="3">
    <location>
        <begin position="59"/>
        <end position="92"/>
    </location>
</feature>
<dbReference type="PANTHER" id="PTHR44943">
    <property type="entry name" value="CELLULOSE SYNTHASE OPERON PROTEIN C"/>
    <property type="match status" value="1"/>
</dbReference>
<dbReference type="PROSITE" id="PS50005">
    <property type="entry name" value="TPR"/>
    <property type="match status" value="3"/>
</dbReference>
<dbReference type="SUPFAM" id="SSF48452">
    <property type="entry name" value="TPR-like"/>
    <property type="match status" value="2"/>
</dbReference>
<feature type="repeat" description="TPR" evidence="3">
    <location>
        <begin position="257"/>
        <end position="290"/>
    </location>
</feature>
<evidence type="ECO:0000256" key="3">
    <source>
        <dbReference type="PROSITE-ProRule" id="PRU00339"/>
    </source>
</evidence>
<dbReference type="AlphaFoldDB" id="A0A2H1EBV9"/>
<reference evidence="4 5" key="1">
    <citation type="submission" date="2016-11" db="EMBL/GenBank/DDBJ databases">
        <authorList>
            <person name="Jaros S."/>
            <person name="Januszkiewicz K."/>
            <person name="Wedrychowicz H."/>
        </authorList>
    </citation>
    <scope>NUCLEOTIDE SEQUENCE [LARGE SCALE GENOMIC DNA]</scope>
    <source>
        <strain evidence="4">NCIMB 2154T</strain>
    </source>
</reference>
<dbReference type="EMBL" id="LT634361">
    <property type="protein sequence ID" value="SFZ83706.1"/>
    <property type="molecule type" value="Genomic_DNA"/>
</dbReference>
<protein>
    <recommendedName>
        <fullName evidence="6">Tetratricopeptide repeat protein</fullName>
    </recommendedName>
</protein>
<dbReference type="KEGG" id="tmar:MARIT_2190"/>
<dbReference type="InterPro" id="IPR011990">
    <property type="entry name" value="TPR-like_helical_dom_sf"/>
</dbReference>
<organism evidence="4 5">
    <name type="scientific">Tenacibaculum maritimum NCIMB 2154</name>
    <dbReference type="NCBI Taxonomy" id="1349785"/>
    <lineage>
        <taxon>Bacteria</taxon>
        <taxon>Pseudomonadati</taxon>
        <taxon>Bacteroidota</taxon>
        <taxon>Flavobacteriia</taxon>
        <taxon>Flavobacteriales</taxon>
        <taxon>Flavobacteriaceae</taxon>
        <taxon>Tenacibaculum</taxon>
    </lineage>
</organism>
<evidence type="ECO:0000256" key="1">
    <source>
        <dbReference type="ARBA" id="ARBA00022737"/>
    </source>
</evidence>
<dbReference type="OrthoDB" id="1149028at2"/>
<name>A0A2H1EBV9_9FLAO</name>
<keyword evidence="1" id="KW-0677">Repeat</keyword>